<reference evidence="1" key="1">
    <citation type="journal article" date="2012" name="Proc. Natl. Acad. Sci. U.S.A.">
        <title>Antigenic diversity is generated by distinct evolutionary mechanisms in African trypanosome species.</title>
        <authorList>
            <person name="Jackson A.P."/>
            <person name="Berry A."/>
            <person name="Aslett M."/>
            <person name="Allison H.C."/>
            <person name="Burton P."/>
            <person name="Vavrova-Anderson J."/>
            <person name="Brown R."/>
            <person name="Browne H."/>
            <person name="Corton N."/>
            <person name="Hauser H."/>
            <person name="Gamble J."/>
            <person name="Gilderthorp R."/>
            <person name="Marcello L."/>
            <person name="McQuillan J."/>
            <person name="Otto T.D."/>
            <person name="Quail M.A."/>
            <person name="Sanders M.J."/>
            <person name="van Tonder A."/>
            <person name="Ginger M.L."/>
            <person name="Field M.C."/>
            <person name="Barry J.D."/>
            <person name="Hertz-Fowler C."/>
            <person name="Berriman M."/>
        </authorList>
    </citation>
    <scope>NUCLEOTIDE SEQUENCE</scope>
    <source>
        <strain evidence="1">Y486</strain>
    </source>
</reference>
<dbReference type="EMBL" id="HE573022">
    <property type="protein sequence ID" value="CCC48547.1"/>
    <property type="molecule type" value="Genomic_DNA"/>
</dbReference>
<protein>
    <submittedName>
        <fullName evidence="1">Uncharacterized protein</fullName>
    </submittedName>
</protein>
<accession>G0TX57</accession>
<gene>
    <name evidence="1" type="ORF">TVY486_0603380</name>
</gene>
<organism evidence="1">
    <name type="scientific">Trypanosoma vivax (strain Y486)</name>
    <dbReference type="NCBI Taxonomy" id="1055687"/>
    <lineage>
        <taxon>Eukaryota</taxon>
        <taxon>Discoba</taxon>
        <taxon>Euglenozoa</taxon>
        <taxon>Kinetoplastea</taxon>
        <taxon>Metakinetoplastina</taxon>
        <taxon>Trypanosomatida</taxon>
        <taxon>Trypanosomatidae</taxon>
        <taxon>Trypanosoma</taxon>
        <taxon>Duttonella</taxon>
    </lineage>
</organism>
<dbReference type="AlphaFoldDB" id="G0TX57"/>
<evidence type="ECO:0000313" key="1">
    <source>
        <dbReference type="EMBL" id="CCC48547.1"/>
    </source>
</evidence>
<proteinExistence type="predicted"/>
<sequence>MSVDIRVLRDAFLRAQYSGRDIPQLSDFRSNVPVQAVETIYLPFIAEEAAKLRQGFVLGPVTHIGYHKESERPLDVAGDAIVAGLLLSNMLSNGVWP</sequence>
<dbReference type="VEuPathDB" id="TriTrypDB:TvY486_0603380"/>
<dbReference type="OMA" id="GYHKESE"/>
<name>G0TX57_TRYVY</name>